<evidence type="ECO:0000313" key="7">
    <source>
        <dbReference type="EMBL" id="CAL6038702.1"/>
    </source>
</evidence>
<sequence>MPQKPILDSVRTEQFFPLVPHRLPLPPLLAESSPSKSNQSTTRPQQRLQLQLQASLTAVEPPLLQSDAEQFSQDNFSILSNEKVKELQTLQVTCARSQRPLAEALIFWNLAVEFENAGYHARAQQEFENFVKPCARAGYTPGILSGLSSIAVSLFLQKKYKDSIQINEQAVKLVDEALKIIQKTSGGWLTASFIMSSLSYNIGLNFLELFDYEAATLAFSRSLQHGMQTQNRLAEASVNAAQAVCNSLSGDFEKVDSCLDRFVELYQVEETGLETTLGLRSVQIVKENEIFNLQNNQQSQASKVLVFVLIKIANYARFHKNLVKSRHYAARAFNIARQFGFYGLVNTAACIMGIADGEQFNDTQEIQLEVIEVEKEELEGVTWA</sequence>
<dbReference type="EMBL" id="CATOUU010000369">
    <property type="protein sequence ID" value="CAI9926640.1"/>
    <property type="molecule type" value="Genomic_DNA"/>
</dbReference>
<dbReference type="EMBL" id="CATOUU010000934">
    <property type="protein sequence ID" value="CAI9960706.1"/>
    <property type="molecule type" value="Genomic_DNA"/>
</dbReference>
<dbReference type="Gene3D" id="1.25.40.10">
    <property type="entry name" value="Tetratricopeptide repeat domain"/>
    <property type="match status" value="1"/>
</dbReference>
<proteinExistence type="predicted"/>
<evidence type="ECO:0000256" key="1">
    <source>
        <dbReference type="SAM" id="MobiDB-lite"/>
    </source>
</evidence>
<evidence type="ECO:0000313" key="6">
    <source>
        <dbReference type="EMBL" id="CAL6032968.1"/>
    </source>
</evidence>
<dbReference type="EMBL" id="CAXDID020000140">
    <property type="protein sequence ID" value="CAL6038702.1"/>
    <property type="molecule type" value="Genomic_DNA"/>
</dbReference>
<gene>
    <name evidence="2" type="ORF">HINF_LOCUS14285</name>
    <name evidence="5" type="ORF">HINF_LOCUS18227</name>
    <name evidence="6" type="ORF">HINF_LOCUS34742</name>
    <name evidence="7" type="ORF">HINF_LOCUS37496</name>
    <name evidence="3" type="ORF">HINF_LOCUS38080</name>
    <name evidence="4" type="ORF">HINF_LOCUS48351</name>
</gene>
<evidence type="ECO:0000313" key="5">
    <source>
        <dbReference type="EMBL" id="CAL6003067.1"/>
    </source>
</evidence>
<evidence type="ECO:0000313" key="2">
    <source>
        <dbReference type="EMBL" id="CAI9926640.1"/>
    </source>
</evidence>
<dbReference type="EMBL" id="CAXDID020000046">
    <property type="protein sequence ID" value="CAL6003067.1"/>
    <property type="molecule type" value="Genomic_DNA"/>
</dbReference>
<evidence type="ECO:0000313" key="8">
    <source>
        <dbReference type="Proteomes" id="UP001642409"/>
    </source>
</evidence>
<dbReference type="EMBL" id="CAXDID020000124">
    <property type="protein sequence ID" value="CAL6032968.1"/>
    <property type="molecule type" value="Genomic_DNA"/>
</dbReference>
<dbReference type="EMBL" id="CATOUU010000812">
    <property type="protein sequence ID" value="CAI9950435.1"/>
    <property type="molecule type" value="Genomic_DNA"/>
</dbReference>
<evidence type="ECO:0000313" key="3">
    <source>
        <dbReference type="EMBL" id="CAI9950435.1"/>
    </source>
</evidence>
<dbReference type="Proteomes" id="UP001642409">
    <property type="component" value="Unassembled WGS sequence"/>
</dbReference>
<organism evidence="4">
    <name type="scientific">Hexamita inflata</name>
    <dbReference type="NCBI Taxonomy" id="28002"/>
    <lineage>
        <taxon>Eukaryota</taxon>
        <taxon>Metamonada</taxon>
        <taxon>Diplomonadida</taxon>
        <taxon>Hexamitidae</taxon>
        <taxon>Hexamitinae</taxon>
        <taxon>Hexamita</taxon>
    </lineage>
</organism>
<keyword evidence="8" id="KW-1185">Reference proteome</keyword>
<protein>
    <submittedName>
        <fullName evidence="4">Tetratricopeptide repeat-containing protein</fullName>
    </submittedName>
    <submittedName>
        <fullName evidence="5">Tetratricopeptide_repeat-containing protein</fullName>
    </submittedName>
</protein>
<reference evidence="4" key="1">
    <citation type="submission" date="2023-06" db="EMBL/GenBank/DDBJ databases">
        <authorList>
            <person name="Kurt Z."/>
        </authorList>
    </citation>
    <scope>NUCLEOTIDE SEQUENCE</scope>
</reference>
<comment type="caution">
    <text evidence="4">The sequence shown here is derived from an EMBL/GenBank/DDBJ whole genome shotgun (WGS) entry which is preliminary data.</text>
</comment>
<dbReference type="AlphaFoldDB" id="A0AA86QJN7"/>
<dbReference type="SUPFAM" id="SSF48452">
    <property type="entry name" value="TPR-like"/>
    <property type="match status" value="1"/>
</dbReference>
<accession>A0AA86QJN7</accession>
<reference evidence="5 8" key="2">
    <citation type="submission" date="2024-07" db="EMBL/GenBank/DDBJ databases">
        <authorList>
            <person name="Akdeniz Z."/>
        </authorList>
    </citation>
    <scope>NUCLEOTIDE SEQUENCE [LARGE SCALE GENOMIC DNA]</scope>
</reference>
<dbReference type="InterPro" id="IPR011990">
    <property type="entry name" value="TPR-like_helical_dom_sf"/>
</dbReference>
<feature type="region of interest" description="Disordered" evidence="1">
    <location>
        <begin position="27"/>
        <end position="46"/>
    </location>
</feature>
<name>A0AA86QJN7_9EUKA</name>
<evidence type="ECO:0000313" key="4">
    <source>
        <dbReference type="EMBL" id="CAI9960706.1"/>
    </source>
</evidence>